<dbReference type="AlphaFoldDB" id="A0A844GD25"/>
<dbReference type="Pfam" id="PF13426">
    <property type="entry name" value="PAS_9"/>
    <property type="match status" value="1"/>
</dbReference>
<evidence type="ECO:0000256" key="1">
    <source>
        <dbReference type="SAM" id="MobiDB-lite"/>
    </source>
</evidence>
<evidence type="ECO:0000313" key="3">
    <source>
        <dbReference type="EMBL" id="MTD33181.1"/>
    </source>
</evidence>
<dbReference type="EMBL" id="WLYX01000001">
    <property type="protein sequence ID" value="MTD33181.1"/>
    <property type="molecule type" value="Genomic_DNA"/>
</dbReference>
<protein>
    <submittedName>
        <fullName evidence="3">PAS domain S-box protein</fullName>
    </submittedName>
</protein>
<dbReference type="InterPro" id="IPR035965">
    <property type="entry name" value="PAS-like_dom_sf"/>
</dbReference>
<dbReference type="CDD" id="cd00130">
    <property type="entry name" value="PAS"/>
    <property type="match status" value="1"/>
</dbReference>
<evidence type="ECO:0000313" key="4">
    <source>
        <dbReference type="Proteomes" id="UP000446658"/>
    </source>
</evidence>
<dbReference type="SUPFAM" id="SSF55785">
    <property type="entry name" value="PYP-like sensor domain (PAS domain)"/>
    <property type="match status" value="1"/>
</dbReference>
<name>A0A844GD25_9NEIS</name>
<proteinExistence type="predicted"/>
<dbReference type="InterPro" id="IPR052155">
    <property type="entry name" value="Biofilm_reg_signaling"/>
</dbReference>
<comment type="caution">
    <text evidence="3">The sequence shown here is derived from an EMBL/GenBank/DDBJ whole genome shotgun (WGS) entry which is preliminary data.</text>
</comment>
<accession>A0A844GD25</accession>
<reference evidence="3 4" key="1">
    <citation type="submission" date="2019-11" db="EMBL/GenBank/DDBJ databases">
        <title>Draft genome sequence of Paludibacterium sp. dN18-1.</title>
        <authorList>
            <person name="Im W.-T."/>
        </authorList>
    </citation>
    <scope>NUCLEOTIDE SEQUENCE [LARGE SCALE GENOMIC DNA]</scope>
    <source>
        <strain evidence="4">dN 18-1</strain>
    </source>
</reference>
<keyword evidence="4" id="KW-1185">Reference proteome</keyword>
<dbReference type="InterPro" id="IPR000014">
    <property type="entry name" value="PAS"/>
</dbReference>
<dbReference type="PANTHER" id="PTHR44757:SF2">
    <property type="entry name" value="BIOFILM ARCHITECTURE MAINTENANCE PROTEIN MBAA"/>
    <property type="match status" value="1"/>
</dbReference>
<feature type="compositionally biased region" description="Basic residues" evidence="1">
    <location>
        <begin position="213"/>
        <end position="226"/>
    </location>
</feature>
<organism evidence="3 4">
    <name type="scientific">Paludibacterium denitrificans</name>
    <dbReference type="NCBI Taxonomy" id="2675226"/>
    <lineage>
        <taxon>Bacteria</taxon>
        <taxon>Pseudomonadati</taxon>
        <taxon>Pseudomonadota</taxon>
        <taxon>Betaproteobacteria</taxon>
        <taxon>Neisseriales</taxon>
        <taxon>Chromobacteriaceae</taxon>
        <taxon>Paludibacterium</taxon>
    </lineage>
</organism>
<evidence type="ECO:0000259" key="2">
    <source>
        <dbReference type="PROSITE" id="PS50112"/>
    </source>
</evidence>
<gene>
    <name evidence="3" type="ORF">GKE73_08510</name>
</gene>
<dbReference type="PROSITE" id="PS50112">
    <property type="entry name" value="PAS"/>
    <property type="match status" value="1"/>
</dbReference>
<dbReference type="SMART" id="SM00091">
    <property type="entry name" value="PAS"/>
    <property type="match status" value="1"/>
</dbReference>
<feature type="region of interest" description="Disordered" evidence="1">
    <location>
        <begin position="182"/>
        <end position="226"/>
    </location>
</feature>
<sequence>MPIPDCAKQLNRQRQQLEDSNRSLRQQINERLHSEQALAESEALLRAALQASSDAIVLTDQHGKILRANPATARLAGQPAQSLEQLPLGVLLPDFYRLPGEQPFAQMADQHEGTPFETELTRSDQHPLPVELTLNHVVMPNDCFYVAVCRDISLRKQQEAALINLKNSLTEQVEMQSEAAVGAAGSQPAGHGVHCRSHHQAGEPGVSGAVRAARGRRDRRRHPAVL</sequence>
<dbReference type="PANTHER" id="PTHR44757">
    <property type="entry name" value="DIGUANYLATE CYCLASE DGCP"/>
    <property type="match status" value="1"/>
</dbReference>
<dbReference type="NCBIfam" id="TIGR00229">
    <property type="entry name" value="sensory_box"/>
    <property type="match status" value="1"/>
</dbReference>
<dbReference type="Gene3D" id="3.30.450.20">
    <property type="entry name" value="PAS domain"/>
    <property type="match status" value="1"/>
</dbReference>
<feature type="domain" description="PAS" evidence="2">
    <location>
        <begin position="41"/>
        <end position="83"/>
    </location>
</feature>
<dbReference type="Proteomes" id="UP000446658">
    <property type="component" value="Unassembled WGS sequence"/>
</dbReference>